<dbReference type="OrthoDB" id="10305450at2759"/>
<feature type="transmembrane region" description="Helical" evidence="1">
    <location>
        <begin position="46"/>
        <end position="65"/>
    </location>
</feature>
<organism evidence="2 3">
    <name type="scientific">Symbiodinium microadriaticum</name>
    <name type="common">Dinoflagellate</name>
    <name type="synonym">Zooxanthella microadriatica</name>
    <dbReference type="NCBI Taxonomy" id="2951"/>
    <lineage>
        <taxon>Eukaryota</taxon>
        <taxon>Sar</taxon>
        <taxon>Alveolata</taxon>
        <taxon>Dinophyceae</taxon>
        <taxon>Suessiales</taxon>
        <taxon>Symbiodiniaceae</taxon>
        <taxon>Symbiodinium</taxon>
    </lineage>
</organism>
<keyword evidence="1" id="KW-0812">Transmembrane</keyword>
<evidence type="ECO:0000256" key="1">
    <source>
        <dbReference type="SAM" id="Phobius"/>
    </source>
</evidence>
<accession>A0A1Q9F6Q3</accession>
<keyword evidence="1" id="KW-1133">Transmembrane helix</keyword>
<dbReference type="AlphaFoldDB" id="A0A1Q9F6Q3"/>
<evidence type="ECO:0000313" key="3">
    <source>
        <dbReference type="Proteomes" id="UP000186817"/>
    </source>
</evidence>
<gene>
    <name evidence="2" type="ORF">AK812_SmicGene534</name>
</gene>
<proteinExistence type="predicted"/>
<evidence type="ECO:0000313" key="2">
    <source>
        <dbReference type="EMBL" id="OLQ15279.1"/>
    </source>
</evidence>
<comment type="caution">
    <text evidence="2">The sequence shown here is derived from an EMBL/GenBank/DDBJ whole genome shotgun (WGS) entry which is preliminary data.</text>
</comment>
<protein>
    <submittedName>
        <fullName evidence="2">Uncharacterized protein</fullName>
    </submittedName>
</protein>
<dbReference type="Proteomes" id="UP000186817">
    <property type="component" value="Unassembled WGS sequence"/>
</dbReference>
<reference evidence="2 3" key="1">
    <citation type="submission" date="2016-02" db="EMBL/GenBank/DDBJ databases">
        <title>Genome analysis of coral dinoflagellate symbionts highlights evolutionary adaptations to a symbiotic lifestyle.</title>
        <authorList>
            <person name="Aranda M."/>
            <person name="Li Y."/>
            <person name="Liew Y.J."/>
            <person name="Baumgarten S."/>
            <person name="Simakov O."/>
            <person name="Wilson M."/>
            <person name="Piel J."/>
            <person name="Ashoor H."/>
            <person name="Bougouffa S."/>
            <person name="Bajic V.B."/>
            <person name="Ryu T."/>
            <person name="Ravasi T."/>
            <person name="Bayer T."/>
            <person name="Micklem G."/>
            <person name="Kim H."/>
            <person name="Bhak J."/>
            <person name="Lajeunesse T.C."/>
            <person name="Voolstra C.R."/>
        </authorList>
    </citation>
    <scope>NUCLEOTIDE SEQUENCE [LARGE SCALE GENOMIC DNA]</scope>
    <source>
        <strain evidence="2 3">CCMP2467</strain>
    </source>
</reference>
<dbReference type="EMBL" id="LSRX01000005">
    <property type="protein sequence ID" value="OLQ15279.1"/>
    <property type="molecule type" value="Genomic_DNA"/>
</dbReference>
<keyword evidence="1" id="KW-0472">Membrane</keyword>
<sequence length="143" mass="16309">MIIQGWQRDYRCVGALKSLRKPDIAAAQAPNMSKNEVIPKRNYLEAYGYECGAVTMAVVVVVEFFHLGRLRRRRTAAIVVVVDVVDVSFATLIWLQRGGDADKMIDRSRSSGASVRRTSIARWDMWMATVNFRIVAFHEYCYC</sequence>
<name>A0A1Q9F6Q3_SYMMI</name>
<keyword evidence="3" id="KW-1185">Reference proteome</keyword>